<comment type="subcellular location">
    <subcellularLocation>
        <location evidence="1 7">Cell membrane</location>
        <topology evidence="1 7">Multi-pass membrane protein</topology>
    </subcellularLocation>
</comment>
<feature type="transmembrane region" description="Helical" evidence="7">
    <location>
        <begin position="267"/>
        <end position="284"/>
    </location>
</feature>
<accession>A0A9D2RZF1</accession>
<dbReference type="AlphaFoldDB" id="A0A9D2RZF1"/>
<evidence type="ECO:0000256" key="5">
    <source>
        <dbReference type="ARBA" id="ARBA00022989"/>
    </source>
</evidence>
<dbReference type="CDD" id="cd06261">
    <property type="entry name" value="TM_PBP2"/>
    <property type="match status" value="1"/>
</dbReference>
<evidence type="ECO:0000256" key="3">
    <source>
        <dbReference type="ARBA" id="ARBA00022475"/>
    </source>
</evidence>
<feature type="transmembrane region" description="Helical" evidence="7">
    <location>
        <begin position="189"/>
        <end position="211"/>
    </location>
</feature>
<comment type="caution">
    <text evidence="9">The sequence shown here is derived from an EMBL/GenBank/DDBJ whole genome shotgun (WGS) entry which is preliminary data.</text>
</comment>
<name>A0A9D2RZF1_9FIRM</name>
<evidence type="ECO:0000256" key="2">
    <source>
        <dbReference type="ARBA" id="ARBA00022448"/>
    </source>
</evidence>
<evidence type="ECO:0000256" key="7">
    <source>
        <dbReference type="RuleBase" id="RU363032"/>
    </source>
</evidence>
<feature type="transmembrane region" description="Helical" evidence="7">
    <location>
        <begin position="147"/>
        <end position="168"/>
    </location>
</feature>
<dbReference type="Pfam" id="PF00528">
    <property type="entry name" value="BPD_transp_1"/>
    <property type="match status" value="1"/>
</dbReference>
<reference evidence="9" key="1">
    <citation type="journal article" date="2021" name="PeerJ">
        <title>Extensive microbial diversity within the chicken gut microbiome revealed by metagenomics and culture.</title>
        <authorList>
            <person name="Gilroy R."/>
            <person name="Ravi A."/>
            <person name="Getino M."/>
            <person name="Pursley I."/>
            <person name="Horton D.L."/>
            <person name="Alikhan N.F."/>
            <person name="Baker D."/>
            <person name="Gharbi K."/>
            <person name="Hall N."/>
            <person name="Watson M."/>
            <person name="Adriaenssens E.M."/>
            <person name="Foster-Nyarko E."/>
            <person name="Jarju S."/>
            <person name="Secka A."/>
            <person name="Antonio M."/>
            <person name="Oren A."/>
            <person name="Chaudhuri R.R."/>
            <person name="La Ragione R."/>
            <person name="Hildebrand F."/>
            <person name="Pallen M.J."/>
        </authorList>
    </citation>
    <scope>NUCLEOTIDE SEQUENCE</scope>
    <source>
        <strain evidence="9">ChiBcolR8-3208</strain>
    </source>
</reference>
<reference evidence="9" key="2">
    <citation type="submission" date="2021-04" db="EMBL/GenBank/DDBJ databases">
        <authorList>
            <person name="Gilroy R."/>
        </authorList>
    </citation>
    <scope>NUCLEOTIDE SEQUENCE</scope>
    <source>
        <strain evidence="9">ChiBcolR8-3208</strain>
    </source>
</reference>
<keyword evidence="2 7" id="KW-0813">Transport</keyword>
<dbReference type="Proteomes" id="UP000824214">
    <property type="component" value="Unassembled WGS sequence"/>
</dbReference>
<organism evidence="9 10">
    <name type="scientific">Candidatus Acutalibacter ornithocaccae</name>
    <dbReference type="NCBI Taxonomy" id="2838416"/>
    <lineage>
        <taxon>Bacteria</taxon>
        <taxon>Bacillati</taxon>
        <taxon>Bacillota</taxon>
        <taxon>Clostridia</taxon>
        <taxon>Eubacteriales</taxon>
        <taxon>Acutalibacteraceae</taxon>
        <taxon>Acutalibacter</taxon>
    </lineage>
</organism>
<feature type="transmembrane region" description="Helical" evidence="7">
    <location>
        <begin position="116"/>
        <end position="135"/>
    </location>
</feature>
<evidence type="ECO:0000259" key="8">
    <source>
        <dbReference type="PROSITE" id="PS50928"/>
    </source>
</evidence>
<comment type="similarity">
    <text evidence="7">Belongs to the binding-protein-dependent transport system permease family.</text>
</comment>
<feature type="domain" description="ABC transmembrane type-1" evidence="8">
    <location>
        <begin position="80"/>
        <end position="284"/>
    </location>
</feature>
<evidence type="ECO:0000313" key="9">
    <source>
        <dbReference type="EMBL" id="HJB36995.1"/>
    </source>
</evidence>
<dbReference type="InterPro" id="IPR000515">
    <property type="entry name" value="MetI-like"/>
</dbReference>
<evidence type="ECO:0000256" key="6">
    <source>
        <dbReference type="ARBA" id="ARBA00023136"/>
    </source>
</evidence>
<dbReference type="Gene3D" id="1.10.3720.10">
    <property type="entry name" value="MetI-like"/>
    <property type="match status" value="1"/>
</dbReference>
<gene>
    <name evidence="9" type="ORF">H9942_02875</name>
</gene>
<dbReference type="GO" id="GO:0055085">
    <property type="term" value="P:transmembrane transport"/>
    <property type="evidence" value="ECO:0007669"/>
    <property type="project" value="InterPro"/>
</dbReference>
<feature type="transmembrane region" description="Helical" evidence="7">
    <location>
        <begin position="75"/>
        <end position="104"/>
    </location>
</feature>
<protein>
    <submittedName>
        <fullName evidence="9">Carbohydrate ABC transporter permease</fullName>
    </submittedName>
</protein>
<evidence type="ECO:0000256" key="1">
    <source>
        <dbReference type="ARBA" id="ARBA00004651"/>
    </source>
</evidence>
<keyword evidence="3" id="KW-1003">Cell membrane</keyword>
<evidence type="ECO:0000256" key="4">
    <source>
        <dbReference type="ARBA" id="ARBA00022692"/>
    </source>
</evidence>
<keyword evidence="4 7" id="KW-0812">Transmembrane</keyword>
<dbReference type="PANTHER" id="PTHR43744">
    <property type="entry name" value="ABC TRANSPORTER PERMEASE PROTEIN MG189-RELATED-RELATED"/>
    <property type="match status" value="1"/>
</dbReference>
<proteinExistence type="inferred from homology"/>
<dbReference type="SUPFAM" id="SSF161098">
    <property type="entry name" value="MetI-like"/>
    <property type="match status" value="1"/>
</dbReference>
<dbReference type="EMBL" id="DWXZ01000049">
    <property type="protein sequence ID" value="HJB36995.1"/>
    <property type="molecule type" value="Genomic_DNA"/>
</dbReference>
<dbReference type="GO" id="GO:0005886">
    <property type="term" value="C:plasma membrane"/>
    <property type="evidence" value="ECO:0007669"/>
    <property type="project" value="UniProtKB-SubCell"/>
</dbReference>
<evidence type="ECO:0000313" key="10">
    <source>
        <dbReference type="Proteomes" id="UP000824214"/>
    </source>
</evidence>
<keyword evidence="6 7" id="KW-0472">Membrane</keyword>
<dbReference type="InterPro" id="IPR035906">
    <property type="entry name" value="MetI-like_sf"/>
</dbReference>
<keyword evidence="5 7" id="KW-1133">Transmembrane helix</keyword>
<feature type="transmembrane region" description="Helical" evidence="7">
    <location>
        <begin position="20"/>
        <end position="42"/>
    </location>
</feature>
<sequence length="299" mass="33581">MRKHGISETKGDQALTALFYVLLTLFSLLCLYPLVLAFSVAFSSEQAVSANGFSIIPQQPTLDTFRYLLSQKMNILIQGYGMTIFVTLVGTACSLAITLMYAFAISMPGFRHANKFSFFAYFTMLFNGGMLPWYILCTQYYHLANTVWGLFLPYGMNVFNMFLMRNYLKTIPASIYEAARIDGAGYGTIFFRVTLPLSQVGMITVGLFYGLSYWNDFYLPLMLITDDSLTTMQYLLYRMMGNLQFLVSNSNSSMVSNITPPMQTAKMAMSVLAIGPIILVYPFIQKYFVKGVIVGAIKG</sequence>
<dbReference type="PROSITE" id="PS50928">
    <property type="entry name" value="ABC_TM1"/>
    <property type="match status" value="1"/>
</dbReference>
<dbReference type="PANTHER" id="PTHR43744:SF9">
    <property type="entry name" value="POLYGALACTURONAN_RHAMNOGALACTURONAN TRANSPORT SYSTEM PERMEASE PROTEIN YTCP"/>
    <property type="match status" value="1"/>
</dbReference>